<evidence type="ECO:0000313" key="10">
    <source>
        <dbReference type="EMBL" id="QQL44894.1"/>
    </source>
</evidence>
<dbReference type="AlphaFoldDB" id="A0A6B3LC95"/>
<evidence type="ECO:0000256" key="3">
    <source>
        <dbReference type="ARBA" id="ARBA00022449"/>
    </source>
</evidence>
<evidence type="ECO:0000256" key="4">
    <source>
        <dbReference type="ARBA" id="ARBA00022475"/>
    </source>
</evidence>
<dbReference type="InterPro" id="IPR048279">
    <property type="entry name" value="MdtK-like"/>
</dbReference>
<accession>A0A6B3LC95</accession>
<dbReference type="PIRSF" id="PIRSF006603">
    <property type="entry name" value="DinF"/>
    <property type="match status" value="1"/>
</dbReference>
<keyword evidence="8" id="KW-0472">Membrane</keyword>
<comment type="subcellular location">
    <subcellularLocation>
        <location evidence="1">Cell membrane</location>
        <topology evidence="1">Multi-pass membrane protein</topology>
    </subcellularLocation>
</comment>
<keyword evidence="3" id="KW-0050">Antiport</keyword>
<keyword evidence="5" id="KW-0812">Transmembrane</keyword>
<dbReference type="EMBL" id="CP066776">
    <property type="protein sequence ID" value="QQL44894.1"/>
    <property type="molecule type" value="Genomic_DNA"/>
</dbReference>
<dbReference type="Pfam" id="PF01554">
    <property type="entry name" value="MatE"/>
    <property type="match status" value="2"/>
</dbReference>
<keyword evidence="7" id="KW-0406">Ion transport</keyword>
<keyword evidence="6" id="KW-1133">Transmembrane helix</keyword>
<dbReference type="InterPro" id="IPR050222">
    <property type="entry name" value="MATE_MdtK"/>
</dbReference>
<reference evidence="10 11" key="1">
    <citation type="submission" date="2020-12" db="EMBL/GenBank/DDBJ databases">
        <title>Sulforoseuscoccus oceanibium gen. nov., sp. nov., a representative of the phylum Verrucomicrobia with special cytoplasmic membrane, and proposal of Sulforoseuscoccusaceae fam. nov.</title>
        <authorList>
            <person name="Xi F."/>
        </authorList>
    </citation>
    <scope>NUCLEOTIDE SEQUENCE [LARGE SCALE GENOMIC DNA]</scope>
    <source>
        <strain evidence="10 11">T37</strain>
    </source>
</reference>
<evidence type="ECO:0000256" key="5">
    <source>
        <dbReference type="ARBA" id="ARBA00022692"/>
    </source>
</evidence>
<dbReference type="PANTHER" id="PTHR43298:SF2">
    <property type="entry name" value="FMN_FAD EXPORTER YEEO-RELATED"/>
    <property type="match status" value="1"/>
</dbReference>
<dbReference type="GO" id="GO:0042910">
    <property type="term" value="F:xenobiotic transmembrane transporter activity"/>
    <property type="evidence" value="ECO:0007669"/>
    <property type="project" value="InterPro"/>
</dbReference>
<evidence type="ECO:0000256" key="7">
    <source>
        <dbReference type="ARBA" id="ARBA00023065"/>
    </source>
</evidence>
<dbReference type="GO" id="GO:0006811">
    <property type="term" value="P:monoatomic ion transport"/>
    <property type="evidence" value="ECO:0007669"/>
    <property type="project" value="UniProtKB-KW"/>
</dbReference>
<name>A0A6B3LC95_9BACT</name>
<dbReference type="PANTHER" id="PTHR43298">
    <property type="entry name" value="MULTIDRUG RESISTANCE PROTEIN NORM-RELATED"/>
    <property type="match status" value="1"/>
</dbReference>
<evidence type="ECO:0000256" key="2">
    <source>
        <dbReference type="ARBA" id="ARBA00022448"/>
    </source>
</evidence>
<evidence type="ECO:0000256" key="1">
    <source>
        <dbReference type="ARBA" id="ARBA00004651"/>
    </source>
</evidence>
<proteinExistence type="predicted"/>
<evidence type="ECO:0000256" key="8">
    <source>
        <dbReference type="ARBA" id="ARBA00023136"/>
    </source>
</evidence>
<sequence length="473" mass="49699">MSKSGVTVDAANDGAARRELGGNLAGKSIPHQVAVLAIWPLLEQLLGFLVGMTDSVLAGRIGEGAERVAALDALALAAYLTWLMMILQGAAATGGMAMISRATGADDKELANRSLGQALLLGCVAGILAGGALLLSMPLLVKLFGLSPEAGRLATIYIDIVALSAPFSGIMFAGNAALRGSGDTRTPFFVMTLVNGINIGLSWLFVYGPEPFGGRGMTGIALGTTIAWVMGALVLTVVLLVRSKGLKLNLNALRPDYDVMRRIVRVGVPSAIEIFGMWTINALVVRIISGLPAEGTLGAHFIAIRCESLSFLPGFALGAASATLAGQYLGMEDKSRAKQAAWTCWIGGGALMTLIGIVFLVFSEQLVGLIAPDSPVHLELAAPIVFLCGLTQPMLATCVILKTTFRGAGDTKAVMRYSYGSMLIVRLGGAYLVGSVLGLGLWWIWLVMSFDLLTQAIIFGIRFHSAKWMDAKV</sequence>
<evidence type="ECO:0000256" key="6">
    <source>
        <dbReference type="ARBA" id="ARBA00022989"/>
    </source>
</evidence>
<dbReference type="RefSeq" id="WP_164364731.1">
    <property type="nucleotide sequence ID" value="NZ_CP066776.1"/>
</dbReference>
<gene>
    <name evidence="10" type="ORF">G3M56_013610</name>
</gene>
<dbReference type="Proteomes" id="UP000475117">
    <property type="component" value="Chromosome"/>
</dbReference>
<keyword evidence="11" id="KW-1185">Reference proteome</keyword>
<organism evidence="10 11">
    <name type="scientific">Sulfuriroseicoccus oceanibius</name>
    <dbReference type="NCBI Taxonomy" id="2707525"/>
    <lineage>
        <taxon>Bacteria</taxon>
        <taxon>Pseudomonadati</taxon>
        <taxon>Verrucomicrobiota</taxon>
        <taxon>Verrucomicrobiia</taxon>
        <taxon>Verrucomicrobiales</taxon>
        <taxon>Verrucomicrobiaceae</taxon>
        <taxon>Sulfuriroseicoccus</taxon>
    </lineage>
</organism>
<evidence type="ECO:0000256" key="9">
    <source>
        <dbReference type="ARBA" id="ARBA00031636"/>
    </source>
</evidence>
<dbReference type="KEGG" id="soa:G3M56_013610"/>
<dbReference type="GO" id="GO:0015297">
    <property type="term" value="F:antiporter activity"/>
    <property type="evidence" value="ECO:0007669"/>
    <property type="project" value="UniProtKB-KW"/>
</dbReference>
<dbReference type="NCBIfam" id="TIGR00797">
    <property type="entry name" value="matE"/>
    <property type="match status" value="1"/>
</dbReference>
<keyword evidence="2" id="KW-0813">Transport</keyword>
<keyword evidence="4" id="KW-1003">Cell membrane</keyword>
<dbReference type="CDD" id="cd13137">
    <property type="entry name" value="MATE_NorM_like"/>
    <property type="match status" value="1"/>
</dbReference>
<dbReference type="InterPro" id="IPR002528">
    <property type="entry name" value="MATE_fam"/>
</dbReference>
<evidence type="ECO:0000313" key="11">
    <source>
        <dbReference type="Proteomes" id="UP000475117"/>
    </source>
</evidence>
<dbReference type="GO" id="GO:0005886">
    <property type="term" value="C:plasma membrane"/>
    <property type="evidence" value="ECO:0007669"/>
    <property type="project" value="UniProtKB-SubCell"/>
</dbReference>
<protein>
    <recommendedName>
        <fullName evidence="9">Multidrug-efflux transporter</fullName>
    </recommendedName>
</protein>